<evidence type="ECO:0000259" key="2">
    <source>
        <dbReference type="Pfam" id="PF17107"/>
    </source>
</evidence>
<evidence type="ECO:0000256" key="1">
    <source>
        <dbReference type="SAM" id="MobiDB-lite"/>
    </source>
</evidence>
<comment type="caution">
    <text evidence="3">The sequence shown here is derived from an EMBL/GenBank/DDBJ whole genome shotgun (WGS) entry which is preliminary data.</text>
</comment>
<proteinExistence type="predicted"/>
<organism evidence="3 4">
    <name type="scientific">Penicillium malachiteum</name>
    <dbReference type="NCBI Taxonomy" id="1324776"/>
    <lineage>
        <taxon>Eukaryota</taxon>
        <taxon>Fungi</taxon>
        <taxon>Dikarya</taxon>
        <taxon>Ascomycota</taxon>
        <taxon>Pezizomycotina</taxon>
        <taxon>Eurotiomycetes</taxon>
        <taxon>Eurotiomycetidae</taxon>
        <taxon>Eurotiales</taxon>
        <taxon>Aspergillaceae</taxon>
        <taxon>Penicillium</taxon>
    </lineage>
</organism>
<keyword evidence="4" id="KW-1185">Reference proteome</keyword>
<accession>A0AAD6MZU0</accession>
<dbReference type="EMBL" id="JAQJAN010000002">
    <property type="protein sequence ID" value="KAJ5738168.1"/>
    <property type="molecule type" value="Genomic_DNA"/>
</dbReference>
<feature type="domain" description="NACHT-NTPase and P-loop NTPases N-terminal" evidence="2">
    <location>
        <begin position="20"/>
        <end position="122"/>
    </location>
</feature>
<dbReference type="InterPro" id="IPR031352">
    <property type="entry name" value="SesA"/>
</dbReference>
<feature type="region of interest" description="Disordered" evidence="1">
    <location>
        <begin position="179"/>
        <end position="205"/>
    </location>
</feature>
<reference evidence="3" key="1">
    <citation type="journal article" date="2023" name="IMA Fungus">
        <title>Comparative genomic study of the Penicillium genus elucidates a diverse pangenome and 15 lateral gene transfer events.</title>
        <authorList>
            <person name="Petersen C."/>
            <person name="Sorensen T."/>
            <person name="Nielsen M.R."/>
            <person name="Sondergaard T.E."/>
            <person name="Sorensen J.L."/>
            <person name="Fitzpatrick D.A."/>
            <person name="Frisvad J.C."/>
            <person name="Nielsen K.L."/>
        </authorList>
    </citation>
    <scope>NUCLEOTIDE SEQUENCE</scope>
    <source>
        <strain evidence="3">IBT 17514</strain>
    </source>
</reference>
<name>A0AAD6MZU0_9EURO</name>
<sequence>MTTFDQEQTRRALSHASFALHEAQQTSLRIPHTKDLPSVFNEIAPCLPLVQGVCDICKNYVAAFQNDVSIQDIRPTIDGCKDKAVKLDEIFQQVIGSTDARKKYREVASGCPLEDVMKVILEHEIELATTLPFKDVLGPKVDELKETLVKVQAIPVSLVDEKSSYSFRNEGDGWMNVNTGTGPQHNNNGSGNQFNGPIHGLQLPK</sequence>
<dbReference type="Pfam" id="PF17107">
    <property type="entry name" value="SesA"/>
    <property type="match status" value="1"/>
</dbReference>
<feature type="compositionally biased region" description="Polar residues" evidence="1">
    <location>
        <begin position="179"/>
        <end position="195"/>
    </location>
</feature>
<evidence type="ECO:0000313" key="4">
    <source>
        <dbReference type="Proteomes" id="UP001215712"/>
    </source>
</evidence>
<reference evidence="3" key="2">
    <citation type="submission" date="2023-01" db="EMBL/GenBank/DDBJ databases">
        <authorList>
            <person name="Petersen C."/>
        </authorList>
    </citation>
    <scope>NUCLEOTIDE SEQUENCE</scope>
    <source>
        <strain evidence="3">IBT 17514</strain>
    </source>
</reference>
<dbReference type="Proteomes" id="UP001215712">
    <property type="component" value="Unassembled WGS sequence"/>
</dbReference>
<gene>
    <name evidence="3" type="ORF">N7493_001323</name>
</gene>
<dbReference type="AlphaFoldDB" id="A0AAD6MZU0"/>
<protein>
    <recommendedName>
        <fullName evidence="2">NACHT-NTPase and P-loop NTPases N-terminal domain-containing protein</fullName>
    </recommendedName>
</protein>
<evidence type="ECO:0000313" key="3">
    <source>
        <dbReference type="EMBL" id="KAJ5738168.1"/>
    </source>
</evidence>